<dbReference type="PANTHER" id="PTHR42934">
    <property type="entry name" value="GLYCOLATE OXIDASE SUBUNIT GLCD"/>
    <property type="match status" value="1"/>
</dbReference>
<dbReference type="Pfam" id="PF02913">
    <property type="entry name" value="FAD-oxidase_C"/>
    <property type="match status" value="1"/>
</dbReference>
<dbReference type="Pfam" id="PF01565">
    <property type="entry name" value="FAD_binding_4"/>
    <property type="match status" value="1"/>
</dbReference>
<dbReference type="Gene3D" id="3.30.70.2740">
    <property type="match status" value="1"/>
</dbReference>
<keyword evidence="3" id="KW-0285">Flavoprotein</keyword>
<keyword evidence="8" id="KW-1185">Reference proteome</keyword>
<dbReference type="Proteomes" id="UP000256977">
    <property type="component" value="Unassembled WGS sequence"/>
</dbReference>
<keyword evidence="4" id="KW-0274">FAD</keyword>
<evidence type="ECO:0000313" key="8">
    <source>
        <dbReference type="Proteomes" id="UP000256977"/>
    </source>
</evidence>
<comment type="cofactor">
    <cofactor evidence="1">
        <name>FAD</name>
        <dbReference type="ChEBI" id="CHEBI:57692"/>
    </cofactor>
</comment>
<dbReference type="Gene3D" id="3.30.465.10">
    <property type="match status" value="1"/>
</dbReference>
<protein>
    <submittedName>
        <fullName evidence="7">Glycolate oxidase</fullName>
    </submittedName>
</protein>
<name>A0A3D9KNJ5_9BACL</name>
<dbReference type="SUPFAM" id="SSF56176">
    <property type="entry name" value="FAD-binding/transporter-associated domain-like"/>
    <property type="match status" value="1"/>
</dbReference>
<dbReference type="FunFam" id="3.30.70.2740:FF:000001">
    <property type="entry name" value="D-lactate dehydrogenase mitochondrial"/>
    <property type="match status" value="1"/>
</dbReference>
<dbReference type="SUPFAM" id="SSF55103">
    <property type="entry name" value="FAD-linked oxidases, C-terminal domain"/>
    <property type="match status" value="1"/>
</dbReference>
<dbReference type="EMBL" id="QRDZ01000002">
    <property type="protein sequence ID" value="RED87891.1"/>
    <property type="molecule type" value="Genomic_DNA"/>
</dbReference>
<feature type="domain" description="FAD-binding PCMH-type" evidence="6">
    <location>
        <begin position="37"/>
        <end position="216"/>
    </location>
</feature>
<dbReference type="InterPro" id="IPR016164">
    <property type="entry name" value="FAD-linked_Oxase-like_C"/>
</dbReference>
<dbReference type="PROSITE" id="PS51387">
    <property type="entry name" value="FAD_PCMH"/>
    <property type="match status" value="1"/>
</dbReference>
<dbReference type="AlphaFoldDB" id="A0A3D9KNJ5"/>
<dbReference type="InterPro" id="IPR006094">
    <property type="entry name" value="Oxid_FAD_bind_N"/>
</dbReference>
<dbReference type="GO" id="GO:0016491">
    <property type="term" value="F:oxidoreductase activity"/>
    <property type="evidence" value="ECO:0007669"/>
    <property type="project" value="UniProtKB-KW"/>
</dbReference>
<dbReference type="InterPro" id="IPR004113">
    <property type="entry name" value="FAD-bd_oxidored_4_C"/>
</dbReference>
<evidence type="ECO:0000313" key="7">
    <source>
        <dbReference type="EMBL" id="RED87891.1"/>
    </source>
</evidence>
<evidence type="ECO:0000259" key="6">
    <source>
        <dbReference type="PROSITE" id="PS51387"/>
    </source>
</evidence>
<evidence type="ECO:0000256" key="2">
    <source>
        <dbReference type="ARBA" id="ARBA00008000"/>
    </source>
</evidence>
<dbReference type="FunFam" id="1.10.45.10:FF:000001">
    <property type="entry name" value="D-lactate dehydrogenase mitochondrial"/>
    <property type="match status" value="1"/>
</dbReference>
<sequence length="471" mass="51474">MLDAAVTRRLRQIVGDQHFKDDRQSLVAHSYDGTPMLQSLPDGVIYPESTKQVSEIMKVLAEYRIPIVSRGSGSNLCGGTVPVEGGIVMVMHRMNRILEVDMENLTATAQTGIITAEFTAHIESLGLFYPPDPSSMKISTLGGNIAECSGGLRGLKYGTTKDYVIGLEAVLANGEIIRTGGKLMKDVAGYDLTKLLVGSEGTLAIITEATLKLVPPPKSKKTMLAMYKDLYGAARTVSRIIEAKIIPATLEFMDNPTIRVVDDFAKLGLPRDMEAILLIEQDGDPEAVERDIDLIREICVSEQADRLEVAETREQAEKLLTARRSAFTALARLRPTTILEDATVPRSRIADMVLRINDIARKYNVSIATFGHAGDGNLHPTATTDARDQEEVHRVEQAFEEIFEAAIDLGGTITGEHGVGLVKAPFLEWKIGSAGIEVMKGIKRAFDPDNLLNPGKIFAKETRKRVVIQHG</sequence>
<dbReference type="InterPro" id="IPR016169">
    <property type="entry name" value="FAD-bd_PCMH_sub2"/>
</dbReference>
<accession>A0A3D9KNJ5</accession>
<gene>
    <name evidence="7" type="ORF">DFP98_102373</name>
</gene>
<evidence type="ECO:0000256" key="3">
    <source>
        <dbReference type="ARBA" id="ARBA00022630"/>
    </source>
</evidence>
<comment type="caution">
    <text evidence="7">The sequence shown here is derived from an EMBL/GenBank/DDBJ whole genome shotgun (WGS) entry which is preliminary data.</text>
</comment>
<dbReference type="InterPro" id="IPR051914">
    <property type="entry name" value="FAD-linked_OxidoTrans_Type4"/>
</dbReference>
<evidence type="ECO:0000256" key="4">
    <source>
        <dbReference type="ARBA" id="ARBA00022827"/>
    </source>
</evidence>
<dbReference type="RefSeq" id="WP_116059269.1">
    <property type="nucleotide sequence ID" value="NZ_QRDZ01000002.1"/>
</dbReference>
<comment type="similarity">
    <text evidence="2">Belongs to the FAD-binding oxidoreductase/transferase type 4 family.</text>
</comment>
<evidence type="ECO:0000256" key="5">
    <source>
        <dbReference type="ARBA" id="ARBA00023002"/>
    </source>
</evidence>
<organism evidence="7 8">
    <name type="scientific">Cohnella phaseoli</name>
    <dbReference type="NCBI Taxonomy" id="456490"/>
    <lineage>
        <taxon>Bacteria</taxon>
        <taxon>Bacillati</taxon>
        <taxon>Bacillota</taxon>
        <taxon>Bacilli</taxon>
        <taxon>Bacillales</taxon>
        <taxon>Paenibacillaceae</taxon>
        <taxon>Cohnella</taxon>
    </lineage>
</organism>
<dbReference type="PANTHER" id="PTHR42934:SF2">
    <property type="entry name" value="GLYCOLATE OXIDASE SUBUNIT GLCD"/>
    <property type="match status" value="1"/>
</dbReference>
<keyword evidence="5" id="KW-0560">Oxidoreductase</keyword>
<evidence type="ECO:0000256" key="1">
    <source>
        <dbReference type="ARBA" id="ARBA00001974"/>
    </source>
</evidence>
<dbReference type="InterPro" id="IPR016171">
    <property type="entry name" value="Vanillyl_alc_oxidase_C-sub2"/>
</dbReference>
<dbReference type="OrthoDB" id="9767256at2"/>
<dbReference type="GO" id="GO:0071949">
    <property type="term" value="F:FAD binding"/>
    <property type="evidence" value="ECO:0007669"/>
    <property type="project" value="InterPro"/>
</dbReference>
<reference evidence="7 8" key="1">
    <citation type="submission" date="2018-07" db="EMBL/GenBank/DDBJ databases">
        <title>Genomic Encyclopedia of Type Strains, Phase III (KMG-III): the genomes of soil and plant-associated and newly described type strains.</title>
        <authorList>
            <person name="Whitman W."/>
        </authorList>
    </citation>
    <scope>NUCLEOTIDE SEQUENCE [LARGE SCALE GENOMIC DNA]</scope>
    <source>
        <strain evidence="7 8">CECT 7287</strain>
    </source>
</reference>
<dbReference type="InterPro" id="IPR016166">
    <property type="entry name" value="FAD-bd_PCMH"/>
</dbReference>
<proteinExistence type="inferred from homology"/>
<dbReference type="Gene3D" id="1.10.45.10">
    <property type="entry name" value="Vanillyl-alcohol Oxidase, Chain A, domain 4"/>
    <property type="match status" value="1"/>
</dbReference>
<dbReference type="InterPro" id="IPR036318">
    <property type="entry name" value="FAD-bd_PCMH-like_sf"/>
</dbReference>